<comment type="caution">
    <text evidence="1">The sequence shown here is derived from an EMBL/GenBank/DDBJ whole genome shotgun (WGS) entry which is preliminary data.</text>
</comment>
<sequence length="217" mass="23503">MQTQRTRDFPELLFRNREADTASTALVVPLVLAPPPPFPSQNREAVDLRQARTRALTLPPFDLAVLPAAVASLTPLTCRSHRSLFPELPCCRPPFAKLPLPRYSARAPLPTSVGSLTTSGCHRHCNQMPKAAVPAAIPSSARPSESPAPPPPYCWALLYSTPDRSASTPNRSTPSLLLSDAPTADSPALPGRALCHRGRPQLPLLPWPFSLPCRSYP</sequence>
<evidence type="ECO:0000313" key="2">
    <source>
        <dbReference type="Proteomes" id="UP001634007"/>
    </source>
</evidence>
<protein>
    <submittedName>
        <fullName evidence="1">Uncharacterized protein</fullName>
    </submittedName>
</protein>
<keyword evidence="2" id="KW-1185">Reference proteome</keyword>
<accession>A0ABD3J244</accession>
<gene>
    <name evidence="1" type="ORF">ACJRO7_034110</name>
</gene>
<name>A0ABD3J244_EUCGL</name>
<dbReference type="Proteomes" id="UP001634007">
    <property type="component" value="Unassembled WGS sequence"/>
</dbReference>
<organism evidence="1 2">
    <name type="scientific">Eucalyptus globulus</name>
    <name type="common">Tasmanian blue gum</name>
    <dbReference type="NCBI Taxonomy" id="34317"/>
    <lineage>
        <taxon>Eukaryota</taxon>
        <taxon>Viridiplantae</taxon>
        <taxon>Streptophyta</taxon>
        <taxon>Embryophyta</taxon>
        <taxon>Tracheophyta</taxon>
        <taxon>Spermatophyta</taxon>
        <taxon>Magnoliopsida</taxon>
        <taxon>eudicotyledons</taxon>
        <taxon>Gunneridae</taxon>
        <taxon>Pentapetalae</taxon>
        <taxon>rosids</taxon>
        <taxon>malvids</taxon>
        <taxon>Myrtales</taxon>
        <taxon>Myrtaceae</taxon>
        <taxon>Myrtoideae</taxon>
        <taxon>Eucalypteae</taxon>
        <taxon>Eucalyptus</taxon>
    </lineage>
</organism>
<dbReference type="AlphaFoldDB" id="A0ABD3J244"/>
<reference evidence="1 2" key="1">
    <citation type="submission" date="2024-11" db="EMBL/GenBank/DDBJ databases">
        <title>Chromosome-level genome assembly of Eucalyptus globulus Labill. provides insights into its genome evolution.</title>
        <authorList>
            <person name="Li X."/>
        </authorList>
    </citation>
    <scope>NUCLEOTIDE SEQUENCE [LARGE SCALE GENOMIC DNA]</scope>
    <source>
        <strain evidence="1">CL2024</strain>
        <tissue evidence="1">Fresh tender leaves</tissue>
    </source>
</reference>
<evidence type="ECO:0000313" key="1">
    <source>
        <dbReference type="EMBL" id="KAL3721715.1"/>
    </source>
</evidence>
<dbReference type="EMBL" id="JBJKBG010000009">
    <property type="protein sequence ID" value="KAL3721715.1"/>
    <property type="molecule type" value="Genomic_DNA"/>
</dbReference>
<proteinExistence type="predicted"/>
<feature type="non-terminal residue" evidence="1">
    <location>
        <position position="217"/>
    </location>
</feature>